<keyword evidence="1" id="KW-0472">Membrane</keyword>
<evidence type="ECO:0000313" key="3">
    <source>
        <dbReference type="EMBL" id="OKY78104.1"/>
    </source>
</evidence>
<keyword evidence="4" id="KW-1185">Reference proteome</keyword>
<dbReference type="PANTHER" id="PTHR43373:SF1">
    <property type="entry name" value="NA(+)_H(+) ANTIPORTER SUBUNIT A"/>
    <property type="match status" value="1"/>
</dbReference>
<name>A0A1Q6DUR9_METT1</name>
<dbReference type="Pfam" id="PF20501">
    <property type="entry name" value="MbhE"/>
    <property type="match status" value="1"/>
</dbReference>
<organism evidence="3 4">
    <name type="scientific">Methanohalarchaeum thermophilum</name>
    <dbReference type="NCBI Taxonomy" id="1903181"/>
    <lineage>
        <taxon>Archaea</taxon>
        <taxon>Methanobacteriati</taxon>
        <taxon>Methanobacteriota</taxon>
        <taxon>Methanonatronarchaeia</taxon>
        <taxon>Methanonatronarchaeales</taxon>
        <taxon>Methanonatronarchaeaceae</taxon>
        <taxon>Candidatus Methanohalarchaeum</taxon>
    </lineage>
</organism>
<evidence type="ECO:0000313" key="4">
    <source>
        <dbReference type="Proteomes" id="UP000185744"/>
    </source>
</evidence>
<dbReference type="EMBL" id="MSDW01000001">
    <property type="protein sequence ID" value="OKY78104.1"/>
    <property type="molecule type" value="Genomic_DNA"/>
</dbReference>
<keyword evidence="1" id="KW-0812">Transmembrane</keyword>
<evidence type="ECO:0000256" key="1">
    <source>
        <dbReference type="SAM" id="Phobius"/>
    </source>
</evidence>
<dbReference type="InterPro" id="IPR050616">
    <property type="entry name" value="CPA3_Na-H_Antiporter_A"/>
</dbReference>
<comment type="caution">
    <text evidence="3">The sequence shown here is derived from an EMBL/GenBank/DDBJ whole genome shotgun (WGS) entry which is preliminary data.</text>
</comment>
<accession>A0A1Q6DUR9</accession>
<feature type="transmembrane region" description="Helical" evidence="1">
    <location>
        <begin position="69"/>
        <end position="87"/>
    </location>
</feature>
<dbReference type="STRING" id="1903181.BTN85_0589"/>
<evidence type="ECO:0000259" key="2">
    <source>
        <dbReference type="Pfam" id="PF20501"/>
    </source>
</evidence>
<proteinExistence type="predicted"/>
<reference evidence="3" key="1">
    <citation type="submission" date="2016-12" db="EMBL/GenBank/DDBJ databases">
        <title>Discovery of methanogenic haloarchaea.</title>
        <authorList>
            <person name="Sorokin D.Y."/>
            <person name="Makarova K.S."/>
            <person name="Abbas B."/>
            <person name="Ferrer M."/>
            <person name="Golyshin P.N."/>
        </authorList>
    </citation>
    <scope>NUCLEOTIDE SEQUENCE [LARGE SCALE GENOMIC DNA]</scope>
    <source>
        <strain evidence="3">HMET1</strain>
    </source>
</reference>
<sequence length="89" mass="9514">MNKLAPTFVVLVIGLIMAIAVGDMPPFGALNSPASSYLSPYYIKEAYDVAGVHNIVTAVLAYWRGYDTFGEVTVIFTAGIAVMALLGRE</sequence>
<gene>
    <name evidence="3" type="ORF">BTN85_0589</name>
</gene>
<dbReference type="Proteomes" id="UP000185744">
    <property type="component" value="Unassembled WGS sequence"/>
</dbReference>
<dbReference type="InParanoid" id="A0A1Q6DUR9"/>
<protein>
    <submittedName>
        <fullName evidence="3">Multisubunit Na+/H+ antiporter MnhB subunit</fullName>
    </submittedName>
</protein>
<dbReference type="InterPro" id="IPR046806">
    <property type="entry name" value="MrpA_C/MbhE"/>
</dbReference>
<keyword evidence="1" id="KW-1133">Transmembrane helix</keyword>
<feature type="domain" description="MrpA C-terminal/MbhE" evidence="2">
    <location>
        <begin position="14"/>
        <end position="88"/>
    </location>
</feature>
<dbReference type="PANTHER" id="PTHR43373">
    <property type="entry name" value="NA(+)/H(+) ANTIPORTER SUBUNIT"/>
    <property type="match status" value="1"/>
</dbReference>
<dbReference type="AlphaFoldDB" id="A0A1Q6DUR9"/>